<evidence type="ECO:0000313" key="3">
    <source>
        <dbReference type="EMBL" id="KIV77448.1"/>
    </source>
</evidence>
<keyword evidence="2" id="KW-1133">Transmembrane helix</keyword>
<dbReference type="Proteomes" id="UP000053599">
    <property type="component" value="Unassembled WGS sequence"/>
</dbReference>
<evidence type="ECO:0000256" key="2">
    <source>
        <dbReference type="SAM" id="Phobius"/>
    </source>
</evidence>
<keyword evidence="2" id="KW-0812">Transmembrane</keyword>
<feature type="transmembrane region" description="Helical" evidence="2">
    <location>
        <begin position="675"/>
        <end position="693"/>
    </location>
</feature>
<dbReference type="HOGENOM" id="CLU_010551_2_0_1"/>
<feature type="transmembrane region" description="Helical" evidence="2">
    <location>
        <begin position="287"/>
        <end position="311"/>
    </location>
</feature>
<feature type="region of interest" description="Disordered" evidence="1">
    <location>
        <begin position="781"/>
        <end position="844"/>
    </location>
</feature>
<dbReference type="AlphaFoldDB" id="A0A0D1YR90"/>
<dbReference type="EMBL" id="KN846954">
    <property type="protein sequence ID" value="KIV77448.1"/>
    <property type="molecule type" value="Genomic_DNA"/>
</dbReference>
<feature type="region of interest" description="Disordered" evidence="1">
    <location>
        <begin position="742"/>
        <end position="767"/>
    </location>
</feature>
<dbReference type="InterPro" id="IPR029044">
    <property type="entry name" value="Nucleotide-diphossugar_trans"/>
</dbReference>
<accession>A0A0D1YR90</accession>
<evidence type="ECO:0000313" key="4">
    <source>
        <dbReference type="Proteomes" id="UP000053599"/>
    </source>
</evidence>
<reference evidence="3 4" key="1">
    <citation type="submission" date="2015-01" db="EMBL/GenBank/DDBJ databases">
        <title>The Genome Sequence of Exophiala sideris CBS121828.</title>
        <authorList>
            <consortium name="The Broad Institute Genomics Platform"/>
            <person name="Cuomo C."/>
            <person name="de Hoog S."/>
            <person name="Gorbushina A."/>
            <person name="Stielow B."/>
            <person name="Teixiera M."/>
            <person name="Abouelleil A."/>
            <person name="Chapman S.B."/>
            <person name="Priest M."/>
            <person name="Young S.K."/>
            <person name="Wortman J."/>
            <person name="Nusbaum C."/>
            <person name="Birren B."/>
        </authorList>
    </citation>
    <scope>NUCLEOTIDE SEQUENCE [LARGE SCALE GENOMIC DNA]</scope>
    <source>
        <strain evidence="3 4">CBS 121828</strain>
    </source>
</reference>
<feature type="compositionally biased region" description="Low complexity" evidence="1">
    <location>
        <begin position="61"/>
        <end position="75"/>
    </location>
</feature>
<feature type="region of interest" description="Disordered" evidence="1">
    <location>
        <begin position="905"/>
        <end position="940"/>
    </location>
</feature>
<feature type="compositionally biased region" description="Basic and acidic residues" evidence="1">
    <location>
        <begin position="749"/>
        <end position="758"/>
    </location>
</feature>
<feature type="transmembrane region" description="Helical" evidence="2">
    <location>
        <begin position="632"/>
        <end position="654"/>
    </location>
</feature>
<feature type="compositionally biased region" description="Basic and acidic residues" evidence="1">
    <location>
        <begin position="927"/>
        <end position="940"/>
    </location>
</feature>
<feature type="compositionally biased region" description="Polar residues" evidence="1">
    <location>
        <begin position="831"/>
        <end position="844"/>
    </location>
</feature>
<evidence type="ECO:0000256" key="1">
    <source>
        <dbReference type="SAM" id="MobiDB-lite"/>
    </source>
</evidence>
<keyword evidence="2" id="KW-0472">Membrane</keyword>
<proteinExistence type="predicted"/>
<feature type="transmembrane region" description="Helical" evidence="2">
    <location>
        <begin position="606"/>
        <end position="626"/>
    </location>
</feature>
<dbReference type="Pfam" id="PF13641">
    <property type="entry name" value="Glyco_tranf_2_3"/>
    <property type="match status" value="1"/>
</dbReference>
<feature type="transmembrane region" description="Helical" evidence="2">
    <location>
        <begin position="249"/>
        <end position="267"/>
    </location>
</feature>
<dbReference type="Gene3D" id="3.90.550.10">
    <property type="entry name" value="Spore Coat Polysaccharide Biosynthesis Protein SpsA, Chain A"/>
    <property type="match status" value="1"/>
</dbReference>
<dbReference type="OrthoDB" id="2590398at2759"/>
<dbReference type="STRING" id="1016849.A0A0D1YR90"/>
<name>A0A0D1YR90_9EURO</name>
<protein>
    <submittedName>
        <fullName evidence="3">Uncharacterized protein</fullName>
    </submittedName>
</protein>
<feature type="region of interest" description="Disordered" evidence="1">
    <location>
        <begin position="1"/>
        <end position="172"/>
    </location>
</feature>
<organism evidence="3 4">
    <name type="scientific">Exophiala sideris</name>
    <dbReference type="NCBI Taxonomy" id="1016849"/>
    <lineage>
        <taxon>Eukaryota</taxon>
        <taxon>Fungi</taxon>
        <taxon>Dikarya</taxon>
        <taxon>Ascomycota</taxon>
        <taxon>Pezizomycotina</taxon>
        <taxon>Eurotiomycetes</taxon>
        <taxon>Chaetothyriomycetidae</taxon>
        <taxon>Chaetothyriales</taxon>
        <taxon>Herpotrichiellaceae</taxon>
        <taxon>Exophiala</taxon>
    </lineage>
</organism>
<gene>
    <name evidence="3" type="ORF">PV11_09242</name>
</gene>
<sequence>MTSNDDVKLPKQQQQQPQQQDNSVNNTLTHFRFPWEAYSPSPRVESSTRDGYFDTPKPISTTQQPATTDTPQTSPHGPWTPGFHFPTKRGSDAKDFAVQPDDSIQRHGSTDAPFIGPSHSPKRRRSSISGIPIPPDAVLSNEKRPLPLRRRSNSLPTASVPSLNPAPGRPEVRKVIFTPSPFRRDTLFPTDSIPKPLATFKGERLVEHPEEEFEELRRPSTRESVLSLERWHNLKTRASQKARSRPAQLLFEYSVYTFLLCFIYFLAVGRPLWKGAVWYMWYALKYVYTIEGGCAVFLGVAFFYSVGALLVHYEPDPAPVSPDELASQIEKASSTALIIPCYKSAAAIEATLQAALKTFPAENIYVVANGNSPTPLDDTEDVIRPYKVNHIWVPIGSKIVAQFVGTYAAYKFQYVLMIDDDCLLPANFPIVSDRIQPGTKHGSIKCVGYTIKATGPNGSKGNAVQQLQDLEYKMAGMQRQFAGSWGSATFAHGAIALWERDFILKCFRHHPGFKISEDWYFGLVCRNLGGRVVMCSSVLVETEVPSGLFVGSGSRGGFGEMTVYKQRFYRWNFLFLFRMWHNLEHILFKWDLGVYSIGSKVYTFQMLYETILYVTGPVLLPIAFVIKPRFMGMMTGIVMAMYFIIVNIFNEITLRRKNEMVSRKIVLFYYPPYKFVLRMMNVVSVYYSAFKYAQYFATRHPSIIEDTQAVELVIESKKRAKSVAPPMPDRRPSFFRRLSLGRRKSSAVAHHDEGEKMPSRPKTAPVKDMSVTEQGVQHPVDGIDRRRSGVGPFSRRPSTAPAQRKSVVDQAVQQPRADIDRRTSGIGPLSRRTSTVPENRSSVTDQAVQHLVDSTDRRTSGIGPFSRRTSTASGKRMSVAEQAVQHPTDGFERRTSGVSLFSKRTWSASGKRMSVAEQAVQQPRPSTDSERQHRDAKEVL</sequence>
<dbReference type="SUPFAM" id="SSF53448">
    <property type="entry name" value="Nucleotide-diphospho-sugar transferases"/>
    <property type="match status" value="1"/>
</dbReference>